<comment type="similarity">
    <text evidence="1">Belongs to the Rv1128c/1148c/1588c/1702c/1945/3466 family.</text>
</comment>
<protein>
    <submittedName>
        <fullName evidence="4">Hnh endonuclease</fullName>
    </submittedName>
</protein>
<gene>
    <name evidence="4" type="ORF">ACGLYG10_0590</name>
</gene>
<feature type="region of interest" description="Disordered" evidence="2">
    <location>
        <begin position="453"/>
        <end position="489"/>
    </location>
</feature>
<feature type="region of interest" description="Disordered" evidence="2">
    <location>
        <begin position="246"/>
        <end position="268"/>
    </location>
</feature>
<dbReference type="GO" id="GO:0004519">
    <property type="term" value="F:endonuclease activity"/>
    <property type="evidence" value="ECO:0007669"/>
    <property type="project" value="UniProtKB-KW"/>
</dbReference>
<name>A0A1M4RWS4_9ACTO</name>
<dbReference type="Pfam" id="PF01844">
    <property type="entry name" value="HNH"/>
    <property type="match status" value="1"/>
</dbReference>
<dbReference type="STRING" id="1892869.ACGLYG10_0590"/>
<dbReference type="Proteomes" id="UP000184291">
    <property type="component" value="Unassembled WGS sequence"/>
</dbReference>
<feature type="domain" description="HNH nuclease" evidence="3">
    <location>
        <begin position="585"/>
        <end position="637"/>
    </location>
</feature>
<keyword evidence="4" id="KW-0540">Nuclease</keyword>
<accession>A0A1M4RWS4</accession>
<evidence type="ECO:0000313" key="5">
    <source>
        <dbReference type="Proteomes" id="UP000184291"/>
    </source>
</evidence>
<dbReference type="GO" id="GO:0008270">
    <property type="term" value="F:zinc ion binding"/>
    <property type="evidence" value="ECO:0007669"/>
    <property type="project" value="InterPro"/>
</dbReference>
<proteinExistence type="inferred from homology"/>
<evidence type="ECO:0000256" key="2">
    <source>
        <dbReference type="SAM" id="MobiDB-lite"/>
    </source>
</evidence>
<dbReference type="GO" id="GO:0003676">
    <property type="term" value="F:nucleic acid binding"/>
    <property type="evidence" value="ECO:0007669"/>
    <property type="project" value="InterPro"/>
</dbReference>
<dbReference type="Gene3D" id="1.10.30.50">
    <property type="match status" value="1"/>
</dbReference>
<reference evidence="5" key="1">
    <citation type="submission" date="2016-09" db="EMBL/GenBank/DDBJ databases">
        <authorList>
            <person name="Strepis N."/>
        </authorList>
    </citation>
    <scope>NUCLEOTIDE SEQUENCE [LARGE SCALE GENOMIC DNA]</scope>
</reference>
<dbReference type="InterPro" id="IPR002711">
    <property type="entry name" value="HNH"/>
</dbReference>
<sequence>MAGLVEDLLAGLLVPARSEGEADGCGATVADAGGVVDSAEVAEVLGVPEMDEVLGAITSPADRDLAQTAARLGVDWGEGTGIDALASLGGQVLSELVAACHRLEAWVSWAEAVAAACLARTAEMNRGAAPWGPGGEPAQLVTEEESRFTTSNEIACRLGVPRATASRILDRGRALLQPEFALTEVLHRAGLVDQSKTALIVARLEGTGSATTAAVQERVLARAPRRTAAQLGRDVDRALAALDPQGASSRRTRNVADRHVSHPRQAGEGTHEMRLLLPSLDAFLVDATLDAIAASARAAGDGRSLGQLRADALTGMALRTLQGSQHVACRSTRTSDASDCVDAGCRSGGPVGEAAAEIPIAAIPAEIPVAVIPTAENSSAGDATGVAHGTFGAGRGGCLLPDGVPLEGLLGALSGLVEPSRPWWTPSGIDPVFPPPGIGINVDVTVPLTLLVPDDDHTGGAPPGGEDGSRGASGMSLPTGSGGSAPAAVDGIETPVVVDGSSAPAAHGRSQSTTNGAGLYAGGGDALPLGTAPTAEVVIGRNRAPIPAATARALALGGVWRRLVTDPLSGAVVDLGRSHYRPPAALRDLVQARDQACTFPGCTVPAARCDIDHVISWAEGGTTSLNNLTCLCQAHHRLKHTPGWTLTRQDDDALLWTTPSGARYRRAPEGTVTLLPRRVGPRQLQVSARIIPEREARAVDGAVVERLRRGLEMASRRGGPGHPPQVTSRGPRPGQPVGAFEAHPYPAALHDLGLAPLLDKIPPF</sequence>
<dbReference type="InterPro" id="IPR003870">
    <property type="entry name" value="DUF222"/>
</dbReference>
<dbReference type="EMBL" id="FQTT01000001">
    <property type="protein sequence ID" value="SHE24389.1"/>
    <property type="molecule type" value="Genomic_DNA"/>
</dbReference>
<keyword evidence="4" id="KW-0255">Endonuclease</keyword>
<dbReference type="InterPro" id="IPR003615">
    <property type="entry name" value="HNH_nuc"/>
</dbReference>
<dbReference type="CDD" id="cd00085">
    <property type="entry name" value="HNHc"/>
    <property type="match status" value="1"/>
</dbReference>
<evidence type="ECO:0000313" key="4">
    <source>
        <dbReference type="EMBL" id="SHE24389.1"/>
    </source>
</evidence>
<dbReference type="Pfam" id="PF02720">
    <property type="entry name" value="DUF222"/>
    <property type="match status" value="1"/>
</dbReference>
<feature type="region of interest" description="Disordered" evidence="2">
    <location>
        <begin position="711"/>
        <end position="734"/>
    </location>
</feature>
<keyword evidence="5" id="KW-1185">Reference proteome</keyword>
<evidence type="ECO:0000256" key="1">
    <source>
        <dbReference type="ARBA" id="ARBA00023450"/>
    </source>
</evidence>
<dbReference type="SMART" id="SM00507">
    <property type="entry name" value="HNHc"/>
    <property type="match status" value="1"/>
</dbReference>
<keyword evidence="4" id="KW-0378">Hydrolase</keyword>
<evidence type="ECO:0000259" key="3">
    <source>
        <dbReference type="SMART" id="SM00507"/>
    </source>
</evidence>
<dbReference type="AlphaFoldDB" id="A0A1M4RWS4"/>
<organism evidence="4 5">
    <name type="scientific">Actinomyces glycerinitolerans</name>
    <dbReference type="NCBI Taxonomy" id="1892869"/>
    <lineage>
        <taxon>Bacteria</taxon>
        <taxon>Bacillati</taxon>
        <taxon>Actinomycetota</taxon>
        <taxon>Actinomycetes</taxon>
        <taxon>Actinomycetales</taxon>
        <taxon>Actinomycetaceae</taxon>
        <taxon>Actinomyces</taxon>
    </lineage>
</organism>